<name>A0A0S4IXI3_BODSA</name>
<evidence type="ECO:0000313" key="1">
    <source>
        <dbReference type="EMBL" id="CUG06538.1"/>
    </source>
</evidence>
<dbReference type="Proteomes" id="UP000051952">
    <property type="component" value="Unassembled WGS sequence"/>
</dbReference>
<organism evidence="1 2">
    <name type="scientific">Bodo saltans</name>
    <name type="common">Flagellated protozoan</name>
    <dbReference type="NCBI Taxonomy" id="75058"/>
    <lineage>
        <taxon>Eukaryota</taxon>
        <taxon>Discoba</taxon>
        <taxon>Euglenozoa</taxon>
        <taxon>Kinetoplastea</taxon>
        <taxon>Metakinetoplastina</taxon>
        <taxon>Eubodonida</taxon>
        <taxon>Bodonidae</taxon>
        <taxon>Bodo</taxon>
    </lineage>
</organism>
<dbReference type="EMBL" id="CYKH01000598">
    <property type="protein sequence ID" value="CUG06538.1"/>
    <property type="molecule type" value="Genomic_DNA"/>
</dbReference>
<gene>
    <name evidence="1" type="ORF">BSAL_73030</name>
</gene>
<keyword evidence="2" id="KW-1185">Reference proteome</keyword>
<proteinExistence type="predicted"/>
<dbReference type="VEuPathDB" id="TriTrypDB:BSAL_73030"/>
<reference evidence="2" key="1">
    <citation type="submission" date="2015-09" db="EMBL/GenBank/DDBJ databases">
        <authorList>
            <consortium name="Pathogen Informatics"/>
        </authorList>
    </citation>
    <scope>NUCLEOTIDE SEQUENCE [LARGE SCALE GENOMIC DNA]</scope>
    <source>
        <strain evidence="2">Lake Konstanz</strain>
    </source>
</reference>
<evidence type="ECO:0000313" key="2">
    <source>
        <dbReference type="Proteomes" id="UP000051952"/>
    </source>
</evidence>
<protein>
    <submittedName>
        <fullName evidence="1">Uncharacterized protein</fullName>
    </submittedName>
</protein>
<accession>A0A0S4IXI3</accession>
<sequence length="11" mass="1338">MLIHDLHPKSF</sequence>